<gene>
    <name evidence="2" type="ORF">BE221DRAFT_201018</name>
</gene>
<evidence type="ECO:0000256" key="1">
    <source>
        <dbReference type="SAM" id="MobiDB-lite"/>
    </source>
</evidence>
<feature type="region of interest" description="Disordered" evidence="1">
    <location>
        <begin position="91"/>
        <end position="115"/>
    </location>
</feature>
<dbReference type="EMBL" id="KZ155805">
    <property type="protein sequence ID" value="OUS44733.1"/>
    <property type="molecule type" value="Genomic_DNA"/>
</dbReference>
<evidence type="ECO:0008006" key="3">
    <source>
        <dbReference type="Google" id="ProtNLM"/>
    </source>
</evidence>
<feature type="compositionally biased region" description="Acidic residues" evidence="1">
    <location>
        <begin position="95"/>
        <end position="104"/>
    </location>
</feature>
<dbReference type="AlphaFoldDB" id="A0A1Y5I9I3"/>
<evidence type="ECO:0000313" key="2">
    <source>
        <dbReference type="EMBL" id="OUS44733.1"/>
    </source>
</evidence>
<organism evidence="2">
    <name type="scientific">Ostreococcus tauri</name>
    <name type="common">Marine green alga</name>
    <dbReference type="NCBI Taxonomy" id="70448"/>
    <lineage>
        <taxon>Eukaryota</taxon>
        <taxon>Viridiplantae</taxon>
        <taxon>Chlorophyta</taxon>
        <taxon>Mamiellophyceae</taxon>
        <taxon>Mamiellales</taxon>
        <taxon>Bathycoccaceae</taxon>
        <taxon>Ostreococcus</taxon>
    </lineage>
</organism>
<dbReference type="Proteomes" id="UP000195557">
    <property type="component" value="Unassembled WGS sequence"/>
</dbReference>
<protein>
    <recommendedName>
        <fullName evidence="3">Homeodomain-like</fullName>
    </recommendedName>
</protein>
<proteinExistence type="predicted"/>
<accession>A0A1Y5I9I3</accession>
<sequence>MSDAPSPAKRQRRTTASLTALRHLAREAAEAGEPMREIARRLDLPWSTLTKWAREDGFRHKDIAARQAAAAKAQDEADHIRQQAELAARRTILRDEEDEEESDEPFTPRSQTDEEITLARARVGALLEAGYIPEAEQDMRAARRLTSLQSFAAPVRAATEAATQQMRQAQMNAALYRAALQVCACWEEGDTPPDHLPWVVSATFQKRLAMAREVVLAVDPDDEGSDQELTELLLQLAAMGWFRNFHPLLRQAITTLTLQGHHALAEKVGGFLKAEEAALPKLIEWCHANGYGYYGEV</sequence>
<reference evidence="2" key="1">
    <citation type="submission" date="2017-04" db="EMBL/GenBank/DDBJ databases">
        <title>Population genomics of picophytoplankton unveils novel chromosome hypervariability.</title>
        <authorList>
            <consortium name="DOE Joint Genome Institute"/>
            <person name="Blanc-Mathieu R."/>
            <person name="Krasovec M."/>
            <person name="Hebrard M."/>
            <person name="Yau S."/>
            <person name="Desgranges E."/>
            <person name="Martin J."/>
            <person name="Schackwitz W."/>
            <person name="Kuo A."/>
            <person name="Salin G."/>
            <person name="Donnadieu C."/>
            <person name="Desdevises Y."/>
            <person name="Sanchez-Ferandin S."/>
            <person name="Moreau H."/>
            <person name="Rivals E."/>
            <person name="Grigoriev I.V."/>
            <person name="Grimsley N."/>
            <person name="Eyre-Walker A."/>
            <person name="Piganeau G."/>
        </authorList>
    </citation>
    <scope>NUCLEOTIDE SEQUENCE [LARGE SCALE GENOMIC DNA]</scope>
    <source>
        <strain evidence="2">RCC 1115</strain>
    </source>
</reference>
<name>A0A1Y5I9I3_OSTTA</name>